<protein>
    <recommendedName>
        <fullName evidence="2">Macrodomain Ori protein</fullName>
    </recommendedName>
</protein>
<dbReference type="AlphaFoldDB" id="A0A510UNJ9"/>
<proteinExistence type="inferred from homology"/>
<organism evidence="3 5">
    <name type="scientific">Aliivibrio fischeri</name>
    <name type="common">Vibrio fischeri</name>
    <dbReference type="NCBI Taxonomy" id="668"/>
    <lineage>
        <taxon>Bacteria</taxon>
        <taxon>Pseudomonadati</taxon>
        <taxon>Pseudomonadota</taxon>
        <taxon>Gammaproteobacteria</taxon>
        <taxon>Vibrionales</taxon>
        <taxon>Vibrionaceae</taxon>
        <taxon>Aliivibrio</taxon>
    </lineage>
</organism>
<comment type="caution">
    <text evidence="3">The sequence shown here is derived from an EMBL/GenBank/DDBJ whole genome shotgun (WGS) entry which is preliminary data.</text>
</comment>
<dbReference type="InterPro" id="IPR007335">
    <property type="entry name" value="DUF413"/>
</dbReference>
<reference evidence="3 5" key="1">
    <citation type="submission" date="2019-07" db="EMBL/GenBank/DDBJ databases">
        <title>Whole genome shotgun sequence of Aliivibrio fischeri NBRC 101058.</title>
        <authorList>
            <person name="Hosoyama A."/>
            <person name="Uohara A."/>
            <person name="Ohji S."/>
            <person name="Ichikawa N."/>
        </authorList>
    </citation>
    <scope>NUCLEOTIDE SEQUENCE [LARGE SCALE GENOMIC DNA]</scope>
    <source>
        <strain evidence="3 5">NBRC 101058</strain>
    </source>
</reference>
<dbReference type="Proteomes" id="UP000321787">
    <property type="component" value="Unassembled WGS sequence"/>
</dbReference>
<evidence type="ECO:0000313" key="4">
    <source>
        <dbReference type="EMBL" id="MUK51577.1"/>
    </source>
</evidence>
<evidence type="ECO:0000313" key="5">
    <source>
        <dbReference type="Proteomes" id="UP000321787"/>
    </source>
</evidence>
<dbReference type="EMBL" id="WOBN01000091">
    <property type="protein sequence ID" value="MUK51577.1"/>
    <property type="molecule type" value="Genomic_DNA"/>
</dbReference>
<reference evidence="4 6" key="2">
    <citation type="submission" date="2019-11" db="EMBL/GenBank/DDBJ databases">
        <title>Using colonization assays and comparative genomics to discover symbiosis behaviors and factors in Vibrio fischeri.</title>
        <authorList>
            <person name="Bongrand C."/>
            <person name="Moriano-Gutierrez S."/>
            <person name="Arevalo P."/>
            <person name="Mcfall-Ngai M."/>
            <person name="Visick K."/>
            <person name="Polz M.F."/>
            <person name="Ruby E.G."/>
        </authorList>
    </citation>
    <scope>NUCLEOTIDE SEQUENCE [LARGE SCALE GENOMIC DNA]</scope>
    <source>
        <strain evidence="6">emors.4.1</strain>
        <strain evidence="4">Emors.4.1</strain>
    </source>
</reference>
<dbReference type="Proteomes" id="UP000448038">
    <property type="component" value="Unassembled WGS sequence"/>
</dbReference>
<sequence>MRKSIRFYDDVHFPKGFNRKGFTIKEAAVLDNYGLTMKGLLDGSLMPDSDEEKLFLLGVKNEDRSASLFVQCWLKYSDLITKKPKLHTLCGNPYD</sequence>
<evidence type="ECO:0000313" key="3">
    <source>
        <dbReference type="EMBL" id="GEK16204.1"/>
    </source>
</evidence>
<evidence type="ECO:0000256" key="2">
    <source>
        <dbReference type="ARBA" id="ARBA00093628"/>
    </source>
</evidence>
<comment type="similarity">
    <text evidence="1">Belongs to the MaoP family.</text>
</comment>
<evidence type="ECO:0000256" key="1">
    <source>
        <dbReference type="ARBA" id="ARBA00093464"/>
    </source>
</evidence>
<dbReference type="EMBL" id="BJTZ01000099">
    <property type="protein sequence ID" value="GEK16204.1"/>
    <property type="molecule type" value="Genomic_DNA"/>
</dbReference>
<name>A0A510UNJ9_ALIFS</name>
<accession>A0A510UNJ9</accession>
<gene>
    <name evidence="3" type="ORF">AFI02nite_42400</name>
    <name evidence="4" type="ORF">GNP88_21120</name>
</gene>
<evidence type="ECO:0000313" key="6">
    <source>
        <dbReference type="Proteomes" id="UP000448038"/>
    </source>
</evidence>
<dbReference type="RefSeq" id="WP_146866989.1">
    <property type="nucleotide sequence ID" value="NZ_BJTZ01000099.1"/>
</dbReference>
<dbReference type="Pfam" id="PF04219">
    <property type="entry name" value="DUF413"/>
    <property type="match status" value="1"/>
</dbReference>